<dbReference type="EMBL" id="JAGPXD010000002">
    <property type="protein sequence ID" value="KAH7367350.1"/>
    <property type="molecule type" value="Genomic_DNA"/>
</dbReference>
<evidence type="ECO:0000256" key="2">
    <source>
        <dbReference type="ARBA" id="ARBA00023239"/>
    </source>
</evidence>
<dbReference type="OrthoDB" id="5302720at2759"/>
<dbReference type="GO" id="GO:0016829">
    <property type="term" value="F:lyase activity"/>
    <property type="evidence" value="ECO:0007669"/>
    <property type="project" value="UniProtKB-KW"/>
</dbReference>
<evidence type="ECO:0000313" key="4">
    <source>
        <dbReference type="EMBL" id="KAH7367350.1"/>
    </source>
</evidence>
<dbReference type="Proteomes" id="UP000813385">
    <property type="component" value="Unassembled WGS sequence"/>
</dbReference>
<accession>A0A8K0X5J6</accession>
<keyword evidence="2 4" id="KW-0456">Lyase</keyword>
<keyword evidence="1" id="KW-0732">Signal</keyword>
<feature type="domain" description="Alginate lyase" evidence="3">
    <location>
        <begin position="98"/>
        <end position="252"/>
    </location>
</feature>
<keyword evidence="5" id="KW-1185">Reference proteome</keyword>
<name>A0A8K0X5J6_9PEZI</name>
<dbReference type="SUPFAM" id="SSF48230">
    <property type="entry name" value="Chondroitin AC/alginate lyase"/>
    <property type="match status" value="1"/>
</dbReference>
<protein>
    <submittedName>
        <fullName evidence="4">Chondroitin AC/alginate lyase</fullName>
    </submittedName>
</protein>
<evidence type="ECO:0000256" key="1">
    <source>
        <dbReference type="ARBA" id="ARBA00022729"/>
    </source>
</evidence>
<dbReference type="InterPro" id="IPR008397">
    <property type="entry name" value="Alginate_lyase_dom"/>
</dbReference>
<dbReference type="Gene3D" id="1.50.10.100">
    <property type="entry name" value="Chondroitin AC/alginate lyase"/>
    <property type="match status" value="1"/>
</dbReference>
<evidence type="ECO:0000313" key="5">
    <source>
        <dbReference type="Proteomes" id="UP000813385"/>
    </source>
</evidence>
<dbReference type="AlphaFoldDB" id="A0A8K0X5J6"/>
<dbReference type="InterPro" id="IPR008929">
    <property type="entry name" value="Chondroitin_lyas"/>
</dbReference>
<reference evidence="4" key="1">
    <citation type="journal article" date="2021" name="Nat. Commun.">
        <title>Genetic determinants of endophytism in the Arabidopsis root mycobiome.</title>
        <authorList>
            <person name="Mesny F."/>
            <person name="Miyauchi S."/>
            <person name="Thiergart T."/>
            <person name="Pickel B."/>
            <person name="Atanasova L."/>
            <person name="Karlsson M."/>
            <person name="Huettel B."/>
            <person name="Barry K.W."/>
            <person name="Haridas S."/>
            <person name="Chen C."/>
            <person name="Bauer D."/>
            <person name="Andreopoulos W."/>
            <person name="Pangilinan J."/>
            <person name="LaButti K."/>
            <person name="Riley R."/>
            <person name="Lipzen A."/>
            <person name="Clum A."/>
            <person name="Drula E."/>
            <person name="Henrissat B."/>
            <person name="Kohler A."/>
            <person name="Grigoriev I.V."/>
            <person name="Martin F.M."/>
            <person name="Hacquard S."/>
        </authorList>
    </citation>
    <scope>NUCLEOTIDE SEQUENCE</scope>
    <source>
        <strain evidence="4">MPI-CAGE-AT-0016</strain>
    </source>
</reference>
<sequence>MKTVCTQSERVPRLPYLQIVQKKNGNLSLASPTPTIAVDASEGFLLPGLLHTEEDFDRIKGFIETDAEPFVLDWVKLKSRANPNYVSRPLLTIYRGINDEAPQNYARLFNGMTTAYVLAVRWKLGGGDEYAAAAARILDAWSSTLVEIRGSEDRVLTAGLQGYQAANAAEILREYSGWTSTATVNMLVNIFYKMNHDFITEHWGAPIDFFWANWDLANIASMMAIGVVADDRMIWDEAIDYFKNGKGMGAIENAIWALHKENCTGKVLGQNQEAGRDQGHAILDFALLGVIRQHAYSQGMDLWGYLDNRILAGAEYMAKYNLTWFTTPVGRGQARPIGELLYAHYASVKGLDASWIGAYRDFVVEKGNGSEGGVGFYGTNSNGFDQLGFGTLLFRREA</sequence>
<gene>
    <name evidence="4" type="ORF">B0T11DRAFT_348603</name>
</gene>
<evidence type="ECO:0000259" key="3">
    <source>
        <dbReference type="Pfam" id="PF05426"/>
    </source>
</evidence>
<dbReference type="GO" id="GO:0042597">
    <property type="term" value="C:periplasmic space"/>
    <property type="evidence" value="ECO:0007669"/>
    <property type="project" value="InterPro"/>
</dbReference>
<proteinExistence type="predicted"/>
<comment type="caution">
    <text evidence="4">The sequence shown here is derived from an EMBL/GenBank/DDBJ whole genome shotgun (WGS) entry which is preliminary data.</text>
</comment>
<organism evidence="4 5">
    <name type="scientific">Plectosphaerella cucumerina</name>
    <dbReference type="NCBI Taxonomy" id="40658"/>
    <lineage>
        <taxon>Eukaryota</taxon>
        <taxon>Fungi</taxon>
        <taxon>Dikarya</taxon>
        <taxon>Ascomycota</taxon>
        <taxon>Pezizomycotina</taxon>
        <taxon>Sordariomycetes</taxon>
        <taxon>Hypocreomycetidae</taxon>
        <taxon>Glomerellales</taxon>
        <taxon>Plectosphaerellaceae</taxon>
        <taxon>Plectosphaerella</taxon>
    </lineage>
</organism>
<dbReference type="Pfam" id="PF05426">
    <property type="entry name" value="Alginate_lyase"/>
    <property type="match status" value="1"/>
</dbReference>